<dbReference type="EMBL" id="AP008231">
    <property type="protein sequence ID" value="BAD80089.1"/>
    <property type="molecule type" value="Genomic_DNA"/>
</dbReference>
<evidence type="ECO:0000313" key="2">
    <source>
        <dbReference type="EMBL" id="BAD80089.1"/>
    </source>
</evidence>
<sequence length="376" mass="43471">MPTRASEIRRLLESKRHQFNRADDQFQSLLQLYRDAFRQLARLPDSWIDGHLLDLPLSLDGSLWRFPERWPHREASLDWARSQIQGVTTFAVDGSQIYPSKDFSLPIALVQIAWFENPHELKQPYTKEIAVDLLAPADFQDLSPENFDRLVNMRRFQMETERLVQFLESHAGQPNCCALLDGSLVATFAEAFEAETQQVYIDCLVRLLRASENSRVPLIAYIDTSSAKDLAELLQDWFEELPEPRSLVDAQIVAQGLRWGDRTPLLRCRRSILKAYAEQSDRLAYCYLKTHDGNPVRIELPLWLVESGQHETVLNWLRAEVIAGGGYPYAIETADQAAVLRSDDRQLFYRLLQEWCDQEGLNLSLSRKLVSKLRRR</sequence>
<feature type="domain" description="NurA" evidence="1">
    <location>
        <begin position="87"/>
        <end position="340"/>
    </location>
</feature>
<dbReference type="Pfam" id="PF09376">
    <property type="entry name" value="NurA"/>
    <property type="match status" value="1"/>
</dbReference>
<evidence type="ECO:0000313" key="3">
    <source>
        <dbReference type="Proteomes" id="UP000001175"/>
    </source>
</evidence>
<proteinExistence type="predicted"/>
<dbReference type="AlphaFoldDB" id="A0A0H3K4M1"/>
<dbReference type="SMART" id="SM00933">
    <property type="entry name" value="NurA"/>
    <property type="match status" value="1"/>
</dbReference>
<organism evidence="2 3">
    <name type="scientific">Synechococcus sp. (strain ATCC 27144 / PCC 6301 / SAUG 1402/1)</name>
    <name type="common">Anacystis nidulans</name>
    <dbReference type="NCBI Taxonomy" id="269084"/>
    <lineage>
        <taxon>Bacteria</taxon>
        <taxon>Bacillati</taxon>
        <taxon>Cyanobacteriota</taxon>
        <taxon>Cyanophyceae</taxon>
        <taxon>Synechococcales</taxon>
        <taxon>Synechococcaceae</taxon>
        <taxon>Synechococcus</taxon>
    </lineage>
</organism>
<dbReference type="eggNOG" id="COG1630">
    <property type="taxonomic scope" value="Bacteria"/>
</dbReference>
<reference evidence="2 3" key="1">
    <citation type="journal article" date="2007" name="Photosyn. Res.">
        <title>Complete nucleotide sequence of the freshwater unicellular cyanobacterium Synechococcus elongatus PCC 6301 chromosome: gene content and organization.</title>
        <authorList>
            <person name="Sugita C."/>
            <person name="Ogata K."/>
            <person name="Shikata M."/>
            <person name="Jikuya H."/>
            <person name="Takano J."/>
            <person name="Furumichi M."/>
            <person name="Kanehisa M."/>
            <person name="Omata T."/>
            <person name="Sugiura M."/>
            <person name="Sugita M."/>
        </authorList>
    </citation>
    <scope>NUCLEOTIDE SEQUENCE [LARGE SCALE GENOMIC DNA]</scope>
    <source>
        <strain evidence="3">ATCC 27144 / PCC 6301 / SAUG 1402/1</strain>
    </source>
</reference>
<gene>
    <name evidence="2" type="ordered locus">syc1899_c</name>
</gene>
<dbReference type="RefSeq" id="WP_011244209.1">
    <property type="nucleotide sequence ID" value="NC_006576.1"/>
</dbReference>
<evidence type="ECO:0000259" key="1">
    <source>
        <dbReference type="SMART" id="SM00933"/>
    </source>
</evidence>
<dbReference type="InterPro" id="IPR018977">
    <property type="entry name" value="NurA_domain"/>
</dbReference>
<dbReference type="GeneID" id="72431080"/>
<protein>
    <recommendedName>
        <fullName evidence="1">NurA domain-containing protein</fullName>
    </recommendedName>
</protein>
<accession>A0A0H3K4M1</accession>
<dbReference type="Proteomes" id="UP000001175">
    <property type="component" value="Chromosome"/>
</dbReference>
<name>A0A0H3K4M1_SYNP6</name>
<dbReference type="KEGG" id="syc:syc1899_c"/>